<organism evidence="2 3">
    <name type="scientific">Caerostris extrusa</name>
    <name type="common">Bark spider</name>
    <name type="synonym">Caerostris bankana</name>
    <dbReference type="NCBI Taxonomy" id="172846"/>
    <lineage>
        <taxon>Eukaryota</taxon>
        <taxon>Metazoa</taxon>
        <taxon>Ecdysozoa</taxon>
        <taxon>Arthropoda</taxon>
        <taxon>Chelicerata</taxon>
        <taxon>Arachnida</taxon>
        <taxon>Araneae</taxon>
        <taxon>Araneomorphae</taxon>
        <taxon>Entelegynae</taxon>
        <taxon>Araneoidea</taxon>
        <taxon>Araneidae</taxon>
        <taxon>Caerostris</taxon>
    </lineage>
</organism>
<dbReference type="PANTHER" id="PTHR44791">
    <property type="entry name" value="TELOMERASE PROTEIN COMPONENT 1 TEP1"/>
    <property type="match status" value="1"/>
</dbReference>
<dbReference type="GO" id="GO:0000722">
    <property type="term" value="P:telomere maintenance via recombination"/>
    <property type="evidence" value="ECO:0007669"/>
    <property type="project" value="TreeGrafter"/>
</dbReference>
<proteinExistence type="predicted"/>
<evidence type="ECO:0000259" key="1">
    <source>
        <dbReference type="Pfam" id="PF13271"/>
    </source>
</evidence>
<dbReference type="GO" id="GO:0003720">
    <property type="term" value="F:telomerase activity"/>
    <property type="evidence" value="ECO:0007669"/>
    <property type="project" value="TreeGrafter"/>
</dbReference>
<comment type="caution">
    <text evidence="2">The sequence shown here is derived from an EMBL/GenBank/DDBJ whole genome shotgun (WGS) entry which is preliminary data.</text>
</comment>
<evidence type="ECO:0000313" key="2">
    <source>
        <dbReference type="EMBL" id="GIX90683.1"/>
    </source>
</evidence>
<name>A0AAV4P2A5_CAEEX</name>
<dbReference type="InterPro" id="IPR052652">
    <property type="entry name" value="Telomerase_Complex_Comp"/>
</dbReference>
<dbReference type="GO" id="GO:0005697">
    <property type="term" value="C:telomerase holoenzyme complex"/>
    <property type="evidence" value="ECO:0007669"/>
    <property type="project" value="TreeGrafter"/>
</dbReference>
<keyword evidence="3" id="KW-1185">Reference proteome</keyword>
<dbReference type="PANTHER" id="PTHR44791:SF1">
    <property type="entry name" value="TELOMERASE PROTEIN COMPONENT 1"/>
    <property type="match status" value="1"/>
</dbReference>
<evidence type="ECO:0000313" key="3">
    <source>
        <dbReference type="Proteomes" id="UP001054945"/>
    </source>
</evidence>
<dbReference type="Proteomes" id="UP001054945">
    <property type="component" value="Unassembled WGS sequence"/>
</dbReference>
<dbReference type="GO" id="GO:0070034">
    <property type="term" value="F:telomerase RNA binding"/>
    <property type="evidence" value="ECO:0007669"/>
    <property type="project" value="TreeGrafter"/>
</dbReference>
<accession>A0AAV4P2A5</accession>
<reference evidence="2 3" key="1">
    <citation type="submission" date="2021-06" db="EMBL/GenBank/DDBJ databases">
        <title>Caerostris extrusa draft genome.</title>
        <authorList>
            <person name="Kono N."/>
            <person name="Arakawa K."/>
        </authorList>
    </citation>
    <scope>NUCLEOTIDE SEQUENCE [LARGE SCALE GENOMIC DNA]</scope>
</reference>
<dbReference type="InterPro" id="IPR025139">
    <property type="entry name" value="DUF4062"/>
</dbReference>
<dbReference type="Pfam" id="PF13271">
    <property type="entry name" value="DUF4062"/>
    <property type="match status" value="1"/>
</dbReference>
<feature type="domain" description="DUF4062" evidence="1">
    <location>
        <begin position="130"/>
        <end position="238"/>
    </location>
</feature>
<dbReference type="EMBL" id="BPLR01003961">
    <property type="protein sequence ID" value="GIX90683.1"/>
    <property type="molecule type" value="Genomic_DNA"/>
</dbReference>
<gene>
    <name evidence="2" type="primary">TEP1</name>
    <name evidence="2" type="ORF">CEXT_586881</name>
</gene>
<dbReference type="AlphaFoldDB" id="A0AAV4P2A5"/>
<protein>
    <submittedName>
        <fullName evidence="2">Telomerase protein component 1</fullName>
    </submittedName>
</protein>
<sequence length="282" mass="32676">MYVCWMKFRCKYTVFLQIRLLGFKFVRPMVKVVNPELLYTEVDFERSSSSCLDSDSEDGKNVFLGGNPNQLVKFIAERCNGGQLTYVDNIDHKYDLQTNVNSEKFKKLDFLPKQEKLPVLTKVPKWHTVRVFISSTFKDMHCERDSLIRYVMPELKKRAASVFVKINEVDLRWGITETDCSSKRAAETLSTRSSKIGLFIGILGDRYGTIYNFDPPDSPDLQWVKEYPHGLSITELEIQMPEKWRKDFDSEDPESKQKVESLKTKIRSSGFTVCDGYVVITK</sequence>